<comment type="caution">
    <text evidence="3">The sequence shown here is derived from an EMBL/GenBank/DDBJ whole genome shotgun (WGS) entry which is preliminary data.</text>
</comment>
<accession>A0A8H7D7E0</accession>
<name>A0A8H7D7E0_9AGAR</name>
<organism evidence="3 4">
    <name type="scientific">Mycena venus</name>
    <dbReference type="NCBI Taxonomy" id="2733690"/>
    <lineage>
        <taxon>Eukaryota</taxon>
        <taxon>Fungi</taxon>
        <taxon>Dikarya</taxon>
        <taxon>Basidiomycota</taxon>
        <taxon>Agaricomycotina</taxon>
        <taxon>Agaricomycetes</taxon>
        <taxon>Agaricomycetidae</taxon>
        <taxon>Agaricales</taxon>
        <taxon>Marasmiineae</taxon>
        <taxon>Mycenaceae</taxon>
        <taxon>Mycena</taxon>
    </lineage>
</organism>
<feature type="transmembrane region" description="Helical" evidence="2">
    <location>
        <begin position="261"/>
        <end position="285"/>
    </location>
</feature>
<feature type="compositionally biased region" description="Polar residues" evidence="1">
    <location>
        <begin position="43"/>
        <end position="70"/>
    </location>
</feature>
<reference evidence="3" key="1">
    <citation type="submission" date="2020-05" db="EMBL/GenBank/DDBJ databases">
        <title>Mycena genomes resolve the evolution of fungal bioluminescence.</title>
        <authorList>
            <person name="Tsai I.J."/>
        </authorList>
    </citation>
    <scope>NUCLEOTIDE SEQUENCE</scope>
    <source>
        <strain evidence="3">CCC161011</strain>
    </source>
</reference>
<keyword evidence="2" id="KW-0812">Transmembrane</keyword>
<keyword evidence="2" id="KW-1133">Transmembrane helix</keyword>
<evidence type="ECO:0000313" key="3">
    <source>
        <dbReference type="EMBL" id="KAF7365004.1"/>
    </source>
</evidence>
<protein>
    <submittedName>
        <fullName evidence="3">Uncharacterized protein</fullName>
    </submittedName>
</protein>
<evidence type="ECO:0000256" key="2">
    <source>
        <dbReference type="SAM" id="Phobius"/>
    </source>
</evidence>
<dbReference type="AlphaFoldDB" id="A0A8H7D7E0"/>
<sequence length="341" mass="37190">MSAMNRNPSRPPPLDNENGYFPHPTVPQQARPTAREGSRPTMPITQMGLNRQRSGPDQYQSQPTQPVLQRQRSRPQEPYPEQPVLQRQPSRPDQPYQGQPGRPPLQRQPSRPDGQQPLPLQRQPSRPNQDPRLWQPQPSRPDQYYPDPTTPREIAPSQPMAESSYQSLPMQPVAPALMRAPSAPSSTSSASAYDSQSNLTAPIRPYADTMLIRGNSDDELDKTDVFWRRFNASAVQQQLPDSEKSSWLERTQGKRLTHARILWIVGIIFVILAAGGIGIGVYLSFHNSSDATRPGTAGGSEDITSAGAAAATIGGGGGIVGGNAGATTTSFHVTPTNTVAR</sequence>
<proteinExistence type="predicted"/>
<evidence type="ECO:0000256" key="1">
    <source>
        <dbReference type="SAM" id="MobiDB-lite"/>
    </source>
</evidence>
<dbReference type="Proteomes" id="UP000620124">
    <property type="component" value="Unassembled WGS sequence"/>
</dbReference>
<dbReference type="EMBL" id="JACAZI010000003">
    <property type="protein sequence ID" value="KAF7365004.1"/>
    <property type="molecule type" value="Genomic_DNA"/>
</dbReference>
<gene>
    <name evidence="3" type="ORF">MVEN_00371500</name>
</gene>
<dbReference type="OrthoDB" id="3060107at2759"/>
<keyword evidence="2" id="KW-0472">Membrane</keyword>
<feature type="compositionally biased region" description="Low complexity" evidence="1">
    <location>
        <begin position="91"/>
        <end position="128"/>
    </location>
</feature>
<evidence type="ECO:0000313" key="4">
    <source>
        <dbReference type="Proteomes" id="UP000620124"/>
    </source>
</evidence>
<feature type="region of interest" description="Disordered" evidence="1">
    <location>
        <begin position="1"/>
        <end position="167"/>
    </location>
</feature>
<keyword evidence="4" id="KW-1185">Reference proteome</keyword>